<comment type="domain">
    <text evidence="7">The PPIase activity resides only in the second parvulin domain. The N-terminal region and the C-terminal tail are necessary and sufficient for the chaperone activity of SurA. The PPIase activity is dispensable for SurA to function as a chaperone. The N-terminal region and the C-terminal tail are also required for porin recognition.</text>
</comment>
<evidence type="ECO:0000259" key="8">
    <source>
        <dbReference type="PROSITE" id="PS50198"/>
    </source>
</evidence>
<evidence type="ECO:0000256" key="7">
    <source>
        <dbReference type="HAMAP-Rule" id="MF_01183"/>
    </source>
</evidence>
<feature type="domain" description="PpiC" evidence="8">
    <location>
        <begin position="167"/>
        <end position="268"/>
    </location>
</feature>
<dbReference type="HAMAP" id="MF_01183">
    <property type="entry name" value="Chaperone_SurA"/>
    <property type="match status" value="1"/>
</dbReference>
<evidence type="ECO:0000256" key="4">
    <source>
        <dbReference type="ARBA" id="ARBA00023110"/>
    </source>
</evidence>
<evidence type="ECO:0000256" key="2">
    <source>
        <dbReference type="ARBA" id="ARBA00022737"/>
    </source>
</evidence>
<reference evidence="9 10" key="1">
    <citation type="submission" date="2019-11" db="EMBL/GenBank/DDBJ databases">
        <authorList>
            <person name="Khan S.A."/>
            <person name="Jeon C.O."/>
            <person name="Chun B.H."/>
        </authorList>
    </citation>
    <scope>NUCLEOTIDE SEQUENCE [LARGE SCALE GENOMIC DNA]</scope>
    <source>
        <strain evidence="9 10">IMCC 1097</strain>
    </source>
</reference>
<feature type="chain" id="PRO_5024518907" description="Chaperone SurA" evidence="7">
    <location>
        <begin position="19"/>
        <end position="420"/>
    </location>
</feature>
<dbReference type="Proteomes" id="UP000388235">
    <property type="component" value="Chromosome"/>
</dbReference>
<gene>
    <name evidence="7" type="primary">surA</name>
    <name evidence="9" type="ORF">GH975_11245</name>
</gene>
<protein>
    <recommendedName>
        <fullName evidence="7">Chaperone SurA</fullName>
    </recommendedName>
    <alternativeName>
        <fullName evidence="7">Peptidyl-prolyl cis-trans isomerase SurA</fullName>
        <shortName evidence="7">PPIase SurA</shortName>
        <ecNumber evidence="7">5.2.1.8</ecNumber>
    </alternativeName>
    <alternativeName>
        <fullName evidence="7">Rotamase SurA</fullName>
    </alternativeName>
</protein>
<evidence type="ECO:0000256" key="1">
    <source>
        <dbReference type="ARBA" id="ARBA00022729"/>
    </source>
</evidence>
<evidence type="ECO:0000256" key="3">
    <source>
        <dbReference type="ARBA" id="ARBA00022764"/>
    </source>
</evidence>
<keyword evidence="5 7" id="KW-0143">Chaperone</keyword>
<dbReference type="PANTHER" id="PTHR47637:SF1">
    <property type="entry name" value="CHAPERONE SURA"/>
    <property type="match status" value="1"/>
</dbReference>
<dbReference type="EC" id="5.2.1.8" evidence="7"/>
<dbReference type="Pfam" id="PF09312">
    <property type="entry name" value="SurA_N"/>
    <property type="match status" value="1"/>
</dbReference>
<sequence length="420" mass="45841" precursor="true">MNPVLFAISLVFATLAHAAPLDRVVAIVEQSPVLASDIDNRLTLLQIQSARQNRSFPEVNTDLRTRILDRLIDEQALRNEAIRQGFSVTDEQVNEGLLRLAQSLGVDGGIASLARELTPLGLPFDRVREETRTELLISAVQRRAVSNQISVSDQEARALIEREGLNQGQVQLSEIFVALPSAPTPEQINQGQQRILGLAQALENGADFDQLATQASDGAQAITGGDLGWREVSGLADAFRNALTGTNSRGITQPFRSRAGFHLLQLNGKRGSETVLIGEALARHILLRPDAITDVEATRLRAIELRTELAGGADFGELAKAFSTDPVSASKGGLLGWSDPSLYVPAFAAQVSNLPLNTVSEPIETRFGWHLIEVLDRRTVESENTGQLQRAKQIIIDRQADEIIAAWTRQVVESSYIERL</sequence>
<dbReference type="Gene3D" id="1.10.4030.10">
    <property type="entry name" value="Porin chaperone SurA, peptide-binding domain"/>
    <property type="match status" value="1"/>
</dbReference>
<dbReference type="PROSITE" id="PS01096">
    <property type="entry name" value="PPIC_PPIASE_1"/>
    <property type="match status" value="1"/>
</dbReference>
<dbReference type="InterPro" id="IPR015391">
    <property type="entry name" value="SurA_N"/>
</dbReference>
<evidence type="ECO:0000256" key="5">
    <source>
        <dbReference type="ARBA" id="ARBA00023186"/>
    </source>
</evidence>
<comment type="subcellular location">
    <subcellularLocation>
        <location evidence="7">Periplasm</location>
    </subcellularLocation>
    <text evidence="7">Is capable of associating with the outer membrane.</text>
</comment>
<dbReference type="GO" id="GO:0050821">
    <property type="term" value="P:protein stabilization"/>
    <property type="evidence" value="ECO:0007669"/>
    <property type="project" value="InterPro"/>
</dbReference>
<dbReference type="SUPFAM" id="SSF109998">
    <property type="entry name" value="Triger factor/SurA peptide-binding domain-like"/>
    <property type="match status" value="1"/>
</dbReference>
<keyword evidence="2 7" id="KW-0677">Repeat</keyword>
<dbReference type="SUPFAM" id="SSF54534">
    <property type="entry name" value="FKBP-like"/>
    <property type="match status" value="2"/>
</dbReference>
<dbReference type="KEGG" id="llp:GH975_11245"/>
<organism evidence="9 10">
    <name type="scientific">Litorivicinus lipolyticus</name>
    <dbReference type="NCBI Taxonomy" id="418701"/>
    <lineage>
        <taxon>Bacteria</taxon>
        <taxon>Pseudomonadati</taxon>
        <taxon>Pseudomonadota</taxon>
        <taxon>Gammaproteobacteria</taxon>
        <taxon>Oceanospirillales</taxon>
        <taxon>Litorivicinaceae</taxon>
        <taxon>Litorivicinus</taxon>
    </lineage>
</organism>
<dbReference type="GO" id="GO:0042277">
    <property type="term" value="F:peptide binding"/>
    <property type="evidence" value="ECO:0007669"/>
    <property type="project" value="InterPro"/>
</dbReference>
<proteinExistence type="inferred from homology"/>
<dbReference type="InterPro" id="IPR027304">
    <property type="entry name" value="Trigger_fact/SurA_dom_sf"/>
</dbReference>
<comment type="catalytic activity">
    <reaction evidence="7">
        <text>[protein]-peptidylproline (omega=180) = [protein]-peptidylproline (omega=0)</text>
        <dbReference type="Rhea" id="RHEA:16237"/>
        <dbReference type="Rhea" id="RHEA-COMP:10747"/>
        <dbReference type="Rhea" id="RHEA-COMP:10748"/>
        <dbReference type="ChEBI" id="CHEBI:83833"/>
        <dbReference type="ChEBI" id="CHEBI:83834"/>
        <dbReference type="EC" id="5.2.1.8"/>
    </reaction>
</comment>
<evidence type="ECO:0000256" key="6">
    <source>
        <dbReference type="ARBA" id="ARBA00023235"/>
    </source>
</evidence>
<accession>A0A5Q2QGJ6</accession>
<dbReference type="OrthoDB" id="14196at2"/>
<dbReference type="EMBL" id="CP045871">
    <property type="protein sequence ID" value="QGG81107.1"/>
    <property type="molecule type" value="Genomic_DNA"/>
</dbReference>
<dbReference type="InterPro" id="IPR023034">
    <property type="entry name" value="PPIase_SurA"/>
</dbReference>
<dbReference type="InterPro" id="IPR023058">
    <property type="entry name" value="PPIase_PpiC_CS"/>
</dbReference>
<dbReference type="GO" id="GO:0030288">
    <property type="term" value="C:outer membrane-bounded periplasmic space"/>
    <property type="evidence" value="ECO:0007669"/>
    <property type="project" value="InterPro"/>
</dbReference>
<comment type="function">
    <text evidence="7">Chaperone involved in the correct folding and assembly of outer membrane proteins. Recognizes specific patterns of aromatic residues and the orientation of their side chains, which are found more frequently in integral outer membrane proteins. May act in both early periplasmic and late outer membrane-associated steps of protein maturation.</text>
</comment>
<evidence type="ECO:0000313" key="10">
    <source>
        <dbReference type="Proteomes" id="UP000388235"/>
    </source>
</evidence>
<dbReference type="GO" id="GO:0043165">
    <property type="term" value="P:Gram-negative-bacterium-type cell outer membrane assembly"/>
    <property type="evidence" value="ECO:0007669"/>
    <property type="project" value="InterPro"/>
</dbReference>
<dbReference type="Pfam" id="PF00639">
    <property type="entry name" value="Rotamase"/>
    <property type="match status" value="2"/>
</dbReference>
<keyword evidence="4 7" id="KW-0697">Rotamase</keyword>
<dbReference type="RefSeq" id="WP_153714610.1">
    <property type="nucleotide sequence ID" value="NZ_CP045871.1"/>
</dbReference>
<dbReference type="GO" id="GO:0006457">
    <property type="term" value="P:protein folding"/>
    <property type="evidence" value="ECO:0007669"/>
    <property type="project" value="UniProtKB-UniRule"/>
</dbReference>
<dbReference type="PANTHER" id="PTHR47637">
    <property type="entry name" value="CHAPERONE SURA"/>
    <property type="match status" value="1"/>
</dbReference>
<keyword evidence="10" id="KW-1185">Reference proteome</keyword>
<feature type="signal peptide" evidence="7">
    <location>
        <begin position="1"/>
        <end position="18"/>
    </location>
</feature>
<dbReference type="GO" id="GO:0003755">
    <property type="term" value="F:peptidyl-prolyl cis-trans isomerase activity"/>
    <property type="evidence" value="ECO:0007669"/>
    <property type="project" value="UniProtKB-UniRule"/>
</dbReference>
<keyword evidence="1 7" id="KW-0732">Signal</keyword>
<name>A0A5Q2QGJ6_9GAMM</name>
<dbReference type="InterPro" id="IPR000297">
    <property type="entry name" value="PPIase_PpiC"/>
</dbReference>
<evidence type="ECO:0000313" key="9">
    <source>
        <dbReference type="EMBL" id="QGG81107.1"/>
    </source>
</evidence>
<dbReference type="Gene3D" id="3.10.50.40">
    <property type="match status" value="2"/>
</dbReference>
<dbReference type="InterPro" id="IPR046357">
    <property type="entry name" value="PPIase_dom_sf"/>
</dbReference>
<keyword evidence="6 7" id="KW-0413">Isomerase</keyword>
<dbReference type="GO" id="GO:0051082">
    <property type="term" value="F:unfolded protein binding"/>
    <property type="evidence" value="ECO:0007669"/>
    <property type="project" value="UniProtKB-UniRule"/>
</dbReference>
<dbReference type="PROSITE" id="PS50198">
    <property type="entry name" value="PPIC_PPIASE_2"/>
    <property type="match status" value="2"/>
</dbReference>
<keyword evidence="3 7" id="KW-0574">Periplasm</keyword>
<dbReference type="InterPro" id="IPR050280">
    <property type="entry name" value="OMP_Chaperone_SurA"/>
</dbReference>
<feature type="domain" description="PpiC" evidence="8">
    <location>
        <begin position="277"/>
        <end position="376"/>
    </location>
</feature>
<dbReference type="AlphaFoldDB" id="A0A5Q2QGJ6"/>